<dbReference type="AlphaFoldDB" id="A0AA39J6L2"/>
<proteinExistence type="predicted"/>
<sequence length="257" mass="30045">MDSFSHLHSLSEVFKDVPVPPADTEYLGVWGNNLNLEELIWMMNIGKTPVYFAHQLTKEEVVDRQEGYTYCPGTMTKLETHFSPENPYQIFAKDISRSQGHKEPQQACDYTAAMNYVNKLEYGYHDWEEGMEGYWEWHKIIPGPNCLALMEERIPMMVILVEQDIRFRNRVEETWFEQKLGIALHFTFKGRLEFPSSYMGDPGIFDVPVPRWRAYHYMEDNESLIQTDPLQWMYSTPEPHHKDIGHASPLPALALLP</sequence>
<protein>
    <submittedName>
        <fullName evidence="1">Uncharacterized protein</fullName>
    </submittedName>
</protein>
<dbReference type="Proteomes" id="UP001175226">
    <property type="component" value="Unassembled WGS sequence"/>
</dbReference>
<accession>A0AA39J6L2</accession>
<evidence type="ECO:0000313" key="2">
    <source>
        <dbReference type="Proteomes" id="UP001175226"/>
    </source>
</evidence>
<reference evidence="1" key="1">
    <citation type="submission" date="2023-06" db="EMBL/GenBank/DDBJ databases">
        <authorList>
            <consortium name="Lawrence Berkeley National Laboratory"/>
            <person name="Ahrendt S."/>
            <person name="Sahu N."/>
            <person name="Indic B."/>
            <person name="Wong-Bajracharya J."/>
            <person name="Merenyi Z."/>
            <person name="Ke H.-M."/>
            <person name="Monk M."/>
            <person name="Kocsube S."/>
            <person name="Drula E."/>
            <person name="Lipzen A."/>
            <person name="Balint B."/>
            <person name="Henrissat B."/>
            <person name="Andreopoulos B."/>
            <person name="Martin F.M."/>
            <person name="Harder C.B."/>
            <person name="Rigling D."/>
            <person name="Ford K.L."/>
            <person name="Foster G.D."/>
            <person name="Pangilinan J."/>
            <person name="Papanicolaou A."/>
            <person name="Barry K."/>
            <person name="LaButti K."/>
            <person name="Viragh M."/>
            <person name="Koriabine M."/>
            <person name="Yan M."/>
            <person name="Riley R."/>
            <person name="Champramary S."/>
            <person name="Plett K.L."/>
            <person name="Tsai I.J."/>
            <person name="Slot J."/>
            <person name="Sipos G."/>
            <person name="Plett J."/>
            <person name="Nagy L.G."/>
            <person name="Grigoriev I.V."/>
        </authorList>
    </citation>
    <scope>NUCLEOTIDE SEQUENCE</scope>
    <source>
        <strain evidence="1">FPL87.14</strain>
    </source>
</reference>
<comment type="caution">
    <text evidence="1">The sequence shown here is derived from an EMBL/GenBank/DDBJ whole genome shotgun (WGS) entry which is preliminary data.</text>
</comment>
<dbReference type="EMBL" id="JAUEPT010000051">
    <property type="protein sequence ID" value="KAK0437061.1"/>
    <property type="molecule type" value="Genomic_DNA"/>
</dbReference>
<gene>
    <name evidence="1" type="ORF">EV421DRAFT_1739259</name>
</gene>
<name>A0AA39J6L2_9AGAR</name>
<organism evidence="1 2">
    <name type="scientific">Armillaria borealis</name>
    <dbReference type="NCBI Taxonomy" id="47425"/>
    <lineage>
        <taxon>Eukaryota</taxon>
        <taxon>Fungi</taxon>
        <taxon>Dikarya</taxon>
        <taxon>Basidiomycota</taxon>
        <taxon>Agaricomycotina</taxon>
        <taxon>Agaricomycetes</taxon>
        <taxon>Agaricomycetidae</taxon>
        <taxon>Agaricales</taxon>
        <taxon>Marasmiineae</taxon>
        <taxon>Physalacriaceae</taxon>
        <taxon>Armillaria</taxon>
    </lineage>
</organism>
<evidence type="ECO:0000313" key="1">
    <source>
        <dbReference type="EMBL" id="KAK0437061.1"/>
    </source>
</evidence>
<keyword evidence="2" id="KW-1185">Reference proteome</keyword>